<organism evidence="3 4">
    <name type="scientific">Phytophthora megakarya</name>
    <dbReference type="NCBI Taxonomy" id="4795"/>
    <lineage>
        <taxon>Eukaryota</taxon>
        <taxon>Sar</taxon>
        <taxon>Stramenopiles</taxon>
        <taxon>Oomycota</taxon>
        <taxon>Peronosporomycetes</taxon>
        <taxon>Peronosporales</taxon>
        <taxon>Peronosporaceae</taxon>
        <taxon>Phytophthora</taxon>
    </lineage>
</organism>
<evidence type="ECO:0000259" key="1">
    <source>
        <dbReference type="PROSITE" id="PS50013"/>
    </source>
</evidence>
<dbReference type="InterPro" id="IPR000953">
    <property type="entry name" value="Chromo/chromo_shadow_dom"/>
</dbReference>
<dbReference type="Gene3D" id="2.40.50.40">
    <property type="match status" value="1"/>
</dbReference>
<keyword evidence="3" id="KW-0548">Nucleotidyltransferase</keyword>
<reference evidence="4" key="1">
    <citation type="submission" date="2017-03" db="EMBL/GenBank/DDBJ databases">
        <title>Phytopthora megakarya and P. palmivora, two closely related causual agents of cacao black pod achieved similar genome size and gene model numbers by different mechanisms.</title>
        <authorList>
            <person name="Ali S."/>
            <person name="Shao J."/>
            <person name="Larry D.J."/>
            <person name="Kronmiller B."/>
            <person name="Shen D."/>
            <person name="Strem M.D."/>
            <person name="Melnick R.L."/>
            <person name="Guiltinan M.J."/>
            <person name="Tyler B.M."/>
            <person name="Meinhardt L.W."/>
            <person name="Bailey B.A."/>
        </authorList>
    </citation>
    <scope>NUCLEOTIDE SEQUENCE [LARGE SCALE GENOMIC DNA]</scope>
    <source>
        <strain evidence="4">zdho120</strain>
    </source>
</reference>
<dbReference type="Pfam" id="PF13456">
    <property type="entry name" value="RVT_3"/>
    <property type="match status" value="1"/>
</dbReference>
<dbReference type="SUPFAM" id="SSF54160">
    <property type="entry name" value="Chromo domain-like"/>
    <property type="match status" value="1"/>
</dbReference>
<dbReference type="OrthoDB" id="121040at2759"/>
<gene>
    <name evidence="3" type="ORF">PHMEG_00028367</name>
</gene>
<dbReference type="SUPFAM" id="SSF53098">
    <property type="entry name" value="Ribonuclease H-like"/>
    <property type="match status" value="2"/>
</dbReference>
<dbReference type="GO" id="GO:0003964">
    <property type="term" value="F:RNA-directed DNA polymerase activity"/>
    <property type="evidence" value="ECO:0007669"/>
    <property type="project" value="UniProtKB-KW"/>
</dbReference>
<dbReference type="CDD" id="cd09279">
    <property type="entry name" value="RNase_HI_like"/>
    <property type="match status" value="1"/>
</dbReference>
<name>A0A225V4P4_9STRA</name>
<keyword evidence="4" id="KW-1185">Reference proteome</keyword>
<dbReference type="GO" id="GO:0003676">
    <property type="term" value="F:nucleic acid binding"/>
    <property type="evidence" value="ECO:0007669"/>
    <property type="project" value="InterPro"/>
</dbReference>
<dbReference type="Proteomes" id="UP000198211">
    <property type="component" value="Unassembled WGS sequence"/>
</dbReference>
<protein>
    <submittedName>
        <fullName evidence="3">Reverse transcriptase</fullName>
    </submittedName>
</protein>
<dbReference type="InterPro" id="IPR001584">
    <property type="entry name" value="Integrase_cat-core"/>
</dbReference>
<dbReference type="GO" id="GO:0015074">
    <property type="term" value="P:DNA integration"/>
    <property type="evidence" value="ECO:0007669"/>
    <property type="project" value="InterPro"/>
</dbReference>
<dbReference type="GO" id="GO:0004523">
    <property type="term" value="F:RNA-DNA hybrid ribonuclease activity"/>
    <property type="evidence" value="ECO:0007669"/>
    <property type="project" value="InterPro"/>
</dbReference>
<dbReference type="EMBL" id="NBNE01007604">
    <property type="protein sequence ID" value="OWZ00441.1"/>
    <property type="molecule type" value="Genomic_DNA"/>
</dbReference>
<dbReference type="Gene3D" id="3.30.420.10">
    <property type="entry name" value="Ribonuclease H-like superfamily/Ribonuclease H"/>
    <property type="match status" value="2"/>
</dbReference>
<dbReference type="Pfam" id="PF17921">
    <property type="entry name" value="Integrase_H2C2"/>
    <property type="match status" value="1"/>
</dbReference>
<sequence>ILWKLPEWTILEAMSEHMPDLTVNEAEYRGLLLCFDLLSTQSKGRVVFCGDSNLVIRQMRGEIDCKAPGLQLLRQKALNQLRSWPKHEFVHVKRDWNQSADKLASAALQREEGEIVTAEEERQDLITLNRLHEILQPKSTRPVARVNAITRSAVDRTPPPAVMDESIVQRIRSQRIKQAQDEEKWIADLKAYLIGDLKGLSKEDAKACSKIAATYEVDEDGLLFYCPRTLTRDEDRDDVVRLVVPESLQQDFLHHYHTSLEGGHQGVGRTYRRIRTRFHWHQGRSPGNVQGTYPFQVISMDHIPSLPKSFKGNTELLIWADLFTGYVIAKAGSSRGAQAVAENYEECVFRRFGASETIRHDREPGFMADFFRAFNRIVKMRQSPTMAYRPQGNGKAERTVQTLTRALKMYVSDVNQQDWDDYAERLTFALNTAQDRVRGDTSFYLVHGWDARSTLEATLPIGSTRRKDSDARRWRYRLQSQYRRAREVVNNDLRKAIEARAAQHNDRVRPHKIEQGSQVWLYLDRVKEGFARKLAHMWHGPFRVIELIGDHAARVETSGTEYRIFPVVHLSKLKLVKAFPDRPTCTLLVDEEDRVDFDEALLPEDSWETPLGEDEYEVERIADVRSGRRTRYGRVHREFQVFWKGYHEPTWVDEADLNCGALLAEFERTQTNRSRFNAMQSHEEASDNL</sequence>
<keyword evidence="3" id="KW-0808">Transferase</keyword>
<dbReference type="SMART" id="SM00298">
    <property type="entry name" value="CHROMO"/>
    <property type="match status" value="1"/>
</dbReference>
<dbReference type="PROSITE" id="PS50994">
    <property type="entry name" value="INTEGRASE"/>
    <property type="match status" value="1"/>
</dbReference>
<proteinExistence type="predicted"/>
<keyword evidence="3" id="KW-0695">RNA-directed DNA polymerase</keyword>
<feature type="domain" description="Integrase catalytic" evidence="2">
    <location>
        <begin position="290"/>
        <end position="450"/>
    </location>
</feature>
<dbReference type="InterPro" id="IPR002156">
    <property type="entry name" value="RNaseH_domain"/>
</dbReference>
<dbReference type="InterPro" id="IPR036397">
    <property type="entry name" value="RNaseH_sf"/>
</dbReference>
<dbReference type="CDD" id="cd00024">
    <property type="entry name" value="CD_CSD"/>
    <property type="match status" value="1"/>
</dbReference>
<dbReference type="AlphaFoldDB" id="A0A225V4P4"/>
<dbReference type="Gene3D" id="1.10.340.70">
    <property type="match status" value="1"/>
</dbReference>
<dbReference type="InterPro" id="IPR016197">
    <property type="entry name" value="Chromo-like_dom_sf"/>
</dbReference>
<accession>A0A225V4P4</accession>
<feature type="domain" description="Chromo" evidence="1">
    <location>
        <begin position="616"/>
        <end position="678"/>
    </location>
</feature>
<dbReference type="PANTHER" id="PTHR37984">
    <property type="entry name" value="PROTEIN CBG26694"/>
    <property type="match status" value="1"/>
</dbReference>
<evidence type="ECO:0000313" key="4">
    <source>
        <dbReference type="Proteomes" id="UP000198211"/>
    </source>
</evidence>
<evidence type="ECO:0000259" key="2">
    <source>
        <dbReference type="PROSITE" id="PS50994"/>
    </source>
</evidence>
<dbReference type="PANTHER" id="PTHR37984:SF5">
    <property type="entry name" value="PROTEIN NYNRIN-LIKE"/>
    <property type="match status" value="1"/>
</dbReference>
<evidence type="ECO:0000313" key="3">
    <source>
        <dbReference type="EMBL" id="OWZ00441.1"/>
    </source>
</evidence>
<dbReference type="InterPro" id="IPR050951">
    <property type="entry name" value="Retrovirus_Pol_polyprotein"/>
</dbReference>
<comment type="caution">
    <text evidence="3">The sequence shown here is derived from an EMBL/GenBank/DDBJ whole genome shotgun (WGS) entry which is preliminary data.</text>
</comment>
<dbReference type="InterPro" id="IPR041588">
    <property type="entry name" value="Integrase_H2C2"/>
</dbReference>
<dbReference type="InterPro" id="IPR012337">
    <property type="entry name" value="RNaseH-like_sf"/>
</dbReference>
<dbReference type="PROSITE" id="PS50013">
    <property type="entry name" value="CHROMO_2"/>
    <property type="match status" value="1"/>
</dbReference>
<feature type="non-terminal residue" evidence="3">
    <location>
        <position position="1"/>
    </location>
</feature>